<keyword evidence="1" id="KW-1133">Transmembrane helix</keyword>
<dbReference type="PANTHER" id="PTHR34473">
    <property type="entry name" value="UPF0699 TRANSMEMBRANE PROTEIN YDBS"/>
    <property type="match status" value="1"/>
</dbReference>
<sequence length="114" mass="12758">MTDLSTLVIVFLFLIVGTMLAVLRFRRFRYEIRKDGIHLRQGVVTIRDTFVPADKIQHIDINHSLLGRPFGLVSLRIHTAGVFDGQITIPGLDSDRATALSNQLNQLTDDGKSV</sequence>
<keyword evidence="1" id="KW-0812">Transmembrane</keyword>
<evidence type="ECO:0000256" key="1">
    <source>
        <dbReference type="SAM" id="Phobius"/>
    </source>
</evidence>
<name>A0A7D5KDU7_9EURY</name>
<evidence type="ECO:0000259" key="2">
    <source>
        <dbReference type="Pfam" id="PF03703"/>
    </source>
</evidence>
<evidence type="ECO:0000313" key="4">
    <source>
        <dbReference type="Proteomes" id="UP000509241"/>
    </source>
</evidence>
<keyword evidence="1" id="KW-0472">Membrane</keyword>
<feature type="domain" description="YdbS-like PH" evidence="2">
    <location>
        <begin position="26"/>
        <end position="103"/>
    </location>
</feature>
<dbReference type="OrthoDB" id="203444at2157"/>
<keyword evidence="4" id="KW-1185">Reference proteome</keyword>
<protein>
    <submittedName>
        <fullName evidence="3">PH domain-containing protein</fullName>
    </submittedName>
</protein>
<reference evidence="3 4" key="1">
    <citation type="submission" date="2020-07" db="EMBL/GenBank/DDBJ databases">
        <authorList>
            <person name="Cui H."/>
        </authorList>
    </citation>
    <scope>NUCLEOTIDE SEQUENCE [LARGE SCALE GENOMIC DNA]</scope>
    <source>
        <strain evidence="3 4">YPL8</strain>
    </source>
</reference>
<dbReference type="Proteomes" id="UP000509241">
    <property type="component" value="Chromosome"/>
</dbReference>
<accession>A0A7D5KDU7</accession>
<proteinExistence type="predicted"/>
<gene>
    <name evidence="3" type="ORF">HYG82_13050</name>
</gene>
<feature type="transmembrane region" description="Helical" evidence="1">
    <location>
        <begin position="6"/>
        <end position="25"/>
    </location>
</feature>
<dbReference type="Pfam" id="PF03703">
    <property type="entry name" value="bPH_2"/>
    <property type="match status" value="1"/>
</dbReference>
<organism evidence="3 4">
    <name type="scientific">Natrinema halophilum</name>
    <dbReference type="NCBI Taxonomy" id="1699371"/>
    <lineage>
        <taxon>Archaea</taxon>
        <taxon>Methanobacteriati</taxon>
        <taxon>Methanobacteriota</taxon>
        <taxon>Stenosarchaea group</taxon>
        <taxon>Halobacteria</taxon>
        <taxon>Halobacteriales</taxon>
        <taxon>Natrialbaceae</taxon>
        <taxon>Natrinema</taxon>
    </lineage>
</organism>
<dbReference type="InterPro" id="IPR005182">
    <property type="entry name" value="YdbS-like_PH"/>
</dbReference>
<dbReference type="AlphaFoldDB" id="A0A7D5KDU7"/>
<dbReference type="EMBL" id="CP058601">
    <property type="protein sequence ID" value="QLG49721.1"/>
    <property type="molecule type" value="Genomic_DNA"/>
</dbReference>
<evidence type="ECO:0000313" key="3">
    <source>
        <dbReference type="EMBL" id="QLG49721.1"/>
    </source>
</evidence>
<dbReference type="PANTHER" id="PTHR34473:SF2">
    <property type="entry name" value="UPF0699 TRANSMEMBRANE PROTEIN YDBT"/>
    <property type="match status" value="1"/>
</dbReference>